<name>D3VBQ9_XENNA</name>
<organism evidence="2 3">
    <name type="scientific">Xenorhabdus nematophila (strain ATCC 19061 / DSM 3370 / CCUG 14189 / LMG 1036 / NCIMB 9965 / AN6)</name>
    <dbReference type="NCBI Taxonomy" id="406817"/>
    <lineage>
        <taxon>Bacteria</taxon>
        <taxon>Pseudomonadati</taxon>
        <taxon>Pseudomonadota</taxon>
        <taxon>Gammaproteobacteria</taxon>
        <taxon>Enterobacterales</taxon>
        <taxon>Morganellaceae</taxon>
        <taxon>Xenorhabdus</taxon>
    </lineage>
</organism>
<evidence type="ECO:0000313" key="2">
    <source>
        <dbReference type="EMBL" id="CBJ91898.1"/>
    </source>
</evidence>
<dbReference type="HOGENOM" id="CLU_2848881_0_0_6"/>
<dbReference type="KEGG" id="xne:XNC1_3870"/>
<evidence type="ECO:0000256" key="1">
    <source>
        <dbReference type="SAM" id="MobiDB-lite"/>
    </source>
</evidence>
<feature type="compositionally biased region" description="Basic and acidic residues" evidence="1">
    <location>
        <begin position="31"/>
        <end position="55"/>
    </location>
</feature>
<protein>
    <submittedName>
        <fullName evidence="2">Uncharacterized protein</fullName>
    </submittedName>
</protein>
<accession>D3VBQ9</accession>
<keyword evidence="3" id="KW-1185">Reference proteome</keyword>
<sequence>MREKDANRKKIKENYCQPRKTPYNAPPLTDAELRHAAEGSRKESENKRLTPEAKSVRYAASQPGR</sequence>
<reference evidence="2 3" key="1">
    <citation type="journal article" date="2011" name="PLoS ONE">
        <title>The entomopathogenic bacterial endosymbionts xenorhabdus and photorhabdus: convergent lifestyles from divergent genomes.</title>
        <authorList>
            <person name="Chaston J.M."/>
            <person name="Suen G."/>
            <person name="Tucker S.L."/>
            <person name="Andersen A.W."/>
            <person name="Bhasin A."/>
            <person name="Bode E."/>
            <person name="Bode H.B."/>
            <person name="Brachmann A.O."/>
            <person name="Cowles C.E."/>
            <person name="Cowles K.N."/>
            <person name="Darby C."/>
            <person name="de Leon L."/>
            <person name="Drace K."/>
            <person name="Du Z."/>
            <person name="Givaudan A."/>
            <person name="Herbert Tran E.E."/>
            <person name="Jewell K.A."/>
            <person name="Knack J.J."/>
            <person name="Krasomil-Osterfeld K.C."/>
            <person name="Kukor R."/>
            <person name="Lanois A."/>
            <person name="Latreille P."/>
            <person name="Leimgruber N.K."/>
            <person name="Lipke C.M."/>
            <person name="Liu R."/>
            <person name="Lu X."/>
            <person name="Martens E.C."/>
            <person name="Marri P.R."/>
            <person name="Medigue C."/>
            <person name="Menard M.L."/>
            <person name="Miller N.M."/>
            <person name="Morales-Soto N."/>
            <person name="Norton S."/>
            <person name="Ogier J.C."/>
            <person name="Orchard S.S."/>
            <person name="Park D."/>
            <person name="Park Y."/>
            <person name="Qurollo B.A."/>
            <person name="Sugar D.R."/>
            <person name="Richards G.R."/>
            <person name="Rouy Z."/>
            <person name="Slominski B."/>
            <person name="Slominski K."/>
            <person name="Snyder H."/>
            <person name="Tjaden B.C."/>
            <person name="van der Hoeven R."/>
            <person name="Welch R.D."/>
            <person name="Wheeler C."/>
            <person name="Xiang B."/>
            <person name="Barbazuk B."/>
            <person name="Gaudriault S."/>
            <person name="Goodner B."/>
            <person name="Slater S.C."/>
            <person name="Forst S."/>
            <person name="Goldman B.S."/>
            <person name="Goodrich-Blair H."/>
        </authorList>
    </citation>
    <scope>NUCLEOTIDE SEQUENCE [LARGE SCALE GENOMIC DNA]</scope>
    <source>
        <strain evidence="3">ATCC 19061 / DSM 3370 / CCUG 14189 / LMG 1036 / NCIMB 9965 / AN6</strain>
    </source>
</reference>
<gene>
    <name evidence="2" type="ordered locus">XNC1_3870</name>
</gene>
<proteinExistence type="predicted"/>
<dbReference type="Proteomes" id="UP000008075">
    <property type="component" value="Chromosome"/>
</dbReference>
<feature type="region of interest" description="Disordered" evidence="1">
    <location>
        <begin position="1"/>
        <end position="65"/>
    </location>
</feature>
<dbReference type="EMBL" id="FN667742">
    <property type="protein sequence ID" value="CBJ91898.1"/>
    <property type="molecule type" value="Genomic_DNA"/>
</dbReference>
<evidence type="ECO:0000313" key="3">
    <source>
        <dbReference type="Proteomes" id="UP000008075"/>
    </source>
</evidence>
<dbReference type="AlphaFoldDB" id="D3VBQ9"/>
<dbReference type="STRING" id="406817.XNC1_3870"/>